<proteinExistence type="predicted"/>
<evidence type="ECO:0000313" key="3">
    <source>
        <dbReference type="Proteomes" id="UP000078595"/>
    </source>
</evidence>
<reference evidence="2" key="3">
    <citation type="submission" date="2024-02" db="EMBL/GenBank/DDBJ databases">
        <title>Comparative genomics of Cryptococcus and Kwoniella reveals pathogenesis evolution and contrasting modes of karyotype evolution via chromosome fusion or intercentromeric recombination.</title>
        <authorList>
            <person name="Coelho M.A."/>
            <person name="David-Palma M."/>
            <person name="Shea T."/>
            <person name="Bowers K."/>
            <person name="McGinley-Smith S."/>
            <person name="Mohammad A.W."/>
            <person name="Gnirke A."/>
            <person name="Yurkov A.M."/>
            <person name="Nowrousian M."/>
            <person name="Sun S."/>
            <person name="Cuomo C.A."/>
            <person name="Heitman J."/>
        </authorList>
    </citation>
    <scope>NUCLEOTIDE SEQUENCE</scope>
    <source>
        <strain evidence="2">CBS 10117</strain>
    </source>
</reference>
<dbReference type="EMBL" id="CP144530">
    <property type="protein sequence ID" value="WWC57544.1"/>
    <property type="molecule type" value="Genomic_DNA"/>
</dbReference>
<name>A0A1A6ADX6_9TREE</name>
<dbReference type="VEuPathDB" id="FungiDB:I303_00076"/>
<dbReference type="RefSeq" id="XP_018266107.1">
    <property type="nucleotide sequence ID" value="XM_018403453.1"/>
</dbReference>
<organism evidence="1">
    <name type="scientific">Kwoniella dejecticola CBS 10117</name>
    <dbReference type="NCBI Taxonomy" id="1296121"/>
    <lineage>
        <taxon>Eukaryota</taxon>
        <taxon>Fungi</taxon>
        <taxon>Dikarya</taxon>
        <taxon>Basidiomycota</taxon>
        <taxon>Agaricomycotina</taxon>
        <taxon>Tremellomycetes</taxon>
        <taxon>Tremellales</taxon>
        <taxon>Cryptococcaceae</taxon>
        <taxon>Kwoniella</taxon>
    </lineage>
</organism>
<reference evidence="2" key="2">
    <citation type="submission" date="2013-07" db="EMBL/GenBank/DDBJ databases">
        <authorList>
            <consortium name="The Broad Institute Genome Sequencing Platform"/>
            <person name="Cuomo C."/>
            <person name="Litvintseva A."/>
            <person name="Chen Y."/>
            <person name="Heitman J."/>
            <person name="Sun S."/>
            <person name="Springer D."/>
            <person name="Dromer F."/>
            <person name="Young S.K."/>
            <person name="Zeng Q."/>
            <person name="Gargeya S."/>
            <person name="Fitzgerald M."/>
            <person name="Abouelleil A."/>
            <person name="Alvarado L."/>
            <person name="Berlin A.M."/>
            <person name="Chapman S.B."/>
            <person name="Dewar J."/>
            <person name="Goldberg J."/>
            <person name="Griggs A."/>
            <person name="Gujja S."/>
            <person name="Hansen M."/>
            <person name="Howarth C."/>
            <person name="Imamovic A."/>
            <person name="Larimer J."/>
            <person name="McCowan C."/>
            <person name="Murphy C."/>
            <person name="Pearson M."/>
            <person name="Priest M."/>
            <person name="Roberts A."/>
            <person name="Saif S."/>
            <person name="Shea T."/>
            <person name="Sykes S."/>
            <person name="Wortman J."/>
            <person name="Nusbaum C."/>
            <person name="Birren B."/>
        </authorList>
    </citation>
    <scope>NUCLEOTIDE SEQUENCE</scope>
    <source>
        <strain evidence="2">CBS 10117</strain>
    </source>
</reference>
<evidence type="ECO:0000313" key="2">
    <source>
        <dbReference type="EMBL" id="WWC57544.1"/>
    </source>
</evidence>
<reference evidence="1" key="1">
    <citation type="submission" date="2013-07" db="EMBL/GenBank/DDBJ databases">
        <title>The Genome Sequence of Cryptococcus dejecticola CBS10117.</title>
        <authorList>
            <consortium name="The Broad Institute Genome Sequencing Platform"/>
            <person name="Cuomo C."/>
            <person name="Litvintseva A."/>
            <person name="Chen Y."/>
            <person name="Heitman J."/>
            <person name="Sun S."/>
            <person name="Springer D."/>
            <person name="Dromer F."/>
            <person name="Young S.K."/>
            <person name="Zeng Q."/>
            <person name="Gargeya S."/>
            <person name="Fitzgerald M."/>
            <person name="Abouelleil A."/>
            <person name="Alvarado L."/>
            <person name="Berlin A.M."/>
            <person name="Chapman S.B."/>
            <person name="Dewar J."/>
            <person name="Goldberg J."/>
            <person name="Griggs A."/>
            <person name="Gujja S."/>
            <person name="Hansen M."/>
            <person name="Howarth C."/>
            <person name="Imamovic A."/>
            <person name="Larimer J."/>
            <person name="McCowan C."/>
            <person name="Murphy C."/>
            <person name="Pearson M."/>
            <person name="Priest M."/>
            <person name="Roberts A."/>
            <person name="Saif S."/>
            <person name="Shea T."/>
            <person name="Sykes S."/>
            <person name="Wortman J."/>
            <person name="Nusbaum C."/>
            <person name="Birren B."/>
        </authorList>
    </citation>
    <scope>NUCLEOTIDE SEQUENCE [LARGE SCALE GENOMIC DNA]</scope>
    <source>
        <strain evidence="1">CBS 10117</strain>
    </source>
</reference>
<gene>
    <name evidence="1" type="ORF">I303_00076</name>
    <name evidence="2" type="ORF">I303_100076</name>
</gene>
<dbReference type="InterPro" id="IPR022235">
    <property type="entry name" value="DUF3760"/>
</dbReference>
<keyword evidence="3" id="KW-1185">Reference proteome</keyword>
<protein>
    <submittedName>
        <fullName evidence="1">Uncharacterized protein</fullName>
    </submittedName>
</protein>
<dbReference type="Proteomes" id="UP000078595">
    <property type="component" value="Chromosome 1"/>
</dbReference>
<accession>A0A1A6ADX6</accession>
<dbReference type="EMBL" id="KI894027">
    <property type="protein sequence ID" value="OBR88265.1"/>
    <property type="molecule type" value="Genomic_DNA"/>
</dbReference>
<dbReference type="KEGG" id="kdj:28963775"/>
<dbReference type="AlphaFoldDB" id="A0A1A6ADX6"/>
<evidence type="ECO:0000313" key="1">
    <source>
        <dbReference type="EMBL" id="OBR88265.1"/>
    </source>
</evidence>
<dbReference type="OrthoDB" id="2564858at2759"/>
<sequence length="397" mass="45107">MRRDQSSHSCATALAQPPSFDIVSLDKLRPVQDLIFHYLRTDHPQSVLQLNKKLYQETIPIVYHSVAVQGDGLHKLVRNLVQLKEDPAKKGRLPVYSEIVIKASKHIESLSISDLVNGEEVDKVLRLWMLYKMDLIFPKLQHINLGEGFIEKALDASRDPASYTGSLGLDVLVHIIASCSMKTLCLDWPMTEVILNEYGEQDGSVLDSFIPELVRNLDQTTVELETIKVHITDNNLGKMISKIVAYKTPWAEYRPKVIIDMTNESNQQTRDVLGKVWGAVLSAMDELLENDLHFEGPMIGDDITFILPDSMDKEEAIKMIAEEEVLDDYESMWDTVLDNIVWKNKDNSEDWICPCGRYPAKDVCEGAVVQDEDGDEVEKEDPSQTKIDAYFKPMLER</sequence>
<dbReference type="Pfam" id="PF12586">
    <property type="entry name" value="DUF3760"/>
    <property type="match status" value="1"/>
</dbReference>
<dbReference type="GeneID" id="28963775"/>